<dbReference type="Proteomes" id="UP001596099">
    <property type="component" value="Unassembled WGS sequence"/>
</dbReference>
<evidence type="ECO:0000313" key="1">
    <source>
        <dbReference type="EMBL" id="MFC5972425.1"/>
    </source>
</evidence>
<protein>
    <recommendedName>
        <fullName evidence="3">Transcription factor zinc-finger domain-containing protein</fullName>
    </recommendedName>
</protein>
<name>A0ABD5RPF3_9EURY</name>
<dbReference type="EMBL" id="JBHSQH010000001">
    <property type="protein sequence ID" value="MFC5972425.1"/>
    <property type="molecule type" value="Genomic_DNA"/>
</dbReference>
<evidence type="ECO:0000313" key="2">
    <source>
        <dbReference type="Proteomes" id="UP001596099"/>
    </source>
</evidence>
<gene>
    <name evidence="1" type="ORF">ACFPYI_13875</name>
</gene>
<dbReference type="RefSeq" id="WP_247415718.1">
    <property type="nucleotide sequence ID" value="NZ_JALLGW010000001.1"/>
</dbReference>
<accession>A0ABD5RPF3</accession>
<reference evidence="1 2" key="1">
    <citation type="journal article" date="2019" name="Int. J. Syst. Evol. Microbiol.">
        <title>The Global Catalogue of Microorganisms (GCM) 10K type strain sequencing project: providing services to taxonomists for standard genome sequencing and annotation.</title>
        <authorList>
            <consortium name="The Broad Institute Genomics Platform"/>
            <consortium name="The Broad Institute Genome Sequencing Center for Infectious Disease"/>
            <person name="Wu L."/>
            <person name="Ma J."/>
        </authorList>
    </citation>
    <scope>NUCLEOTIDE SEQUENCE [LARGE SCALE GENOMIC DNA]</scope>
    <source>
        <strain evidence="1 2">CGMCC 1.12543</strain>
    </source>
</reference>
<comment type="caution">
    <text evidence="1">The sequence shown here is derived from an EMBL/GenBank/DDBJ whole genome shotgun (WGS) entry which is preliminary data.</text>
</comment>
<organism evidence="1 2">
    <name type="scientific">Halomarina salina</name>
    <dbReference type="NCBI Taxonomy" id="1872699"/>
    <lineage>
        <taxon>Archaea</taxon>
        <taxon>Methanobacteriati</taxon>
        <taxon>Methanobacteriota</taxon>
        <taxon>Stenosarchaea group</taxon>
        <taxon>Halobacteria</taxon>
        <taxon>Halobacteriales</taxon>
        <taxon>Natronomonadaceae</taxon>
        <taxon>Halomarina</taxon>
    </lineage>
</organism>
<evidence type="ECO:0008006" key="3">
    <source>
        <dbReference type="Google" id="ProtNLM"/>
    </source>
</evidence>
<proteinExistence type="predicted"/>
<dbReference type="AlphaFoldDB" id="A0ABD5RPF3"/>
<keyword evidence="2" id="KW-1185">Reference proteome</keyword>
<sequence length="45" mass="5038">MPTCPNCGADHETAALCRHEREGLVVVHCPDCNFLLGRYRDPSRP</sequence>